<dbReference type="PANTHER" id="PTHR30408">
    <property type="entry name" value="TYPE-1 RESTRICTION ENZYME ECOKI SPECIFICITY PROTEIN"/>
    <property type="match status" value="1"/>
</dbReference>
<dbReference type="EMBL" id="CP049811">
    <property type="protein sequence ID" value="QIK40911.1"/>
    <property type="molecule type" value="Genomic_DNA"/>
</dbReference>
<evidence type="ECO:0000259" key="5">
    <source>
        <dbReference type="Pfam" id="PF01420"/>
    </source>
</evidence>
<comment type="similarity">
    <text evidence="1">Belongs to the type-I restriction system S methylase family.</text>
</comment>
<gene>
    <name evidence="6" type="ORF">G8E03_09115</name>
</gene>
<evidence type="ECO:0000256" key="2">
    <source>
        <dbReference type="ARBA" id="ARBA00022747"/>
    </source>
</evidence>
<sequence>MMREEVQELAAEAAIASPSERPRPLSPLNPGDVPKDWEVRKIGSVSHKVTNGFVGSSIPHQVSEPGITYLQGFNIRPSRIELTKRTYVTTEFHQANAKSRLKAGDILVVQSGHIGTVARVPDDFGEANCHALIIVDVDRKRVEPDYVVEHFNSWIGQARLRGLHVGSSMLHINTSELADYRIPLPPLPEQRKIAAILRNWDEALEKLNALRALNIRRRIWLRTHLFTGKVRLPGFTGEWHKVPLSDVLHEHGSKSTGTEEVYSVSVHKGLVNQVEHLGRSFSAASTDHYNRVLPGDIVYTKSPTGDFPFGIIKQSKIDREVIVSPLYGVFTPQSYALGVILDALFESPLAARNYLHPLVQKGAKNTIAVTNKQFLEGKLHLPMDPEEQAAIADVVNTSHAELACLDAEIKALTHQKRGLMQKLLTGEWRVEVDTVEIPTNTKEAEHAG</sequence>
<organism evidence="6 7">
    <name type="scientific">Pontivivens nitratireducens</name>
    <dbReference type="NCBI Taxonomy" id="2758038"/>
    <lineage>
        <taxon>Bacteria</taxon>
        <taxon>Pseudomonadati</taxon>
        <taxon>Pseudomonadota</taxon>
        <taxon>Alphaproteobacteria</taxon>
        <taxon>Rhodobacterales</taxon>
        <taxon>Paracoccaceae</taxon>
        <taxon>Pontivivens</taxon>
    </lineage>
</organism>
<reference evidence="6 7" key="1">
    <citation type="submission" date="2020-03" db="EMBL/GenBank/DDBJ databases">
        <title>Complete genome sequence of Monaibacterium sp. ALG8 with diverse plasmids.</title>
        <authorList>
            <person name="Sun C."/>
        </authorList>
    </citation>
    <scope>NUCLEOTIDE SEQUENCE [LARGE SCALE GENOMIC DNA]</scope>
    <source>
        <strain evidence="6 7">ALG8</strain>
    </source>
</reference>
<keyword evidence="7" id="KW-1185">Reference proteome</keyword>
<feature type="domain" description="Type I restriction modification DNA specificity" evidence="5">
    <location>
        <begin position="34"/>
        <end position="206"/>
    </location>
</feature>
<dbReference type="PANTHER" id="PTHR30408:SF12">
    <property type="entry name" value="TYPE I RESTRICTION ENZYME MJAVIII SPECIFICITY SUBUNIT"/>
    <property type="match status" value="1"/>
</dbReference>
<evidence type="ECO:0000313" key="6">
    <source>
        <dbReference type="EMBL" id="QIK40911.1"/>
    </source>
</evidence>
<evidence type="ECO:0000256" key="3">
    <source>
        <dbReference type="ARBA" id="ARBA00023125"/>
    </source>
</evidence>
<dbReference type="Proteomes" id="UP000500791">
    <property type="component" value="Chromosome"/>
</dbReference>
<evidence type="ECO:0000256" key="4">
    <source>
        <dbReference type="SAM" id="MobiDB-lite"/>
    </source>
</evidence>
<dbReference type="AlphaFoldDB" id="A0A6G7VLL5"/>
<evidence type="ECO:0000256" key="1">
    <source>
        <dbReference type="ARBA" id="ARBA00010923"/>
    </source>
</evidence>
<dbReference type="REBASE" id="395030">
    <property type="entry name" value="S.MspALG8ORF9110P"/>
</dbReference>
<keyword evidence="3" id="KW-0238">DNA-binding</keyword>
<dbReference type="GO" id="GO:0009307">
    <property type="term" value="P:DNA restriction-modification system"/>
    <property type="evidence" value="ECO:0007669"/>
    <property type="project" value="UniProtKB-KW"/>
</dbReference>
<dbReference type="InterPro" id="IPR044946">
    <property type="entry name" value="Restrct_endonuc_typeI_TRD_sf"/>
</dbReference>
<dbReference type="SUPFAM" id="SSF116734">
    <property type="entry name" value="DNA methylase specificity domain"/>
    <property type="match status" value="2"/>
</dbReference>
<dbReference type="Pfam" id="PF01420">
    <property type="entry name" value="Methylase_S"/>
    <property type="match status" value="1"/>
</dbReference>
<proteinExistence type="inferred from homology"/>
<feature type="region of interest" description="Disordered" evidence="4">
    <location>
        <begin position="8"/>
        <end position="34"/>
    </location>
</feature>
<protein>
    <recommendedName>
        <fullName evidence="5">Type I restriction modification DNA specificity domain-containing protein</fullName>
    </recommendedName>
</protein>
<keyword evidence="2" id="KW-0680">Restriction system</keyword>
<dbReference type="InterPro" id="IPR052021">
    <property type="entry name" value="Type-I_RS_S_subunit"/>
</dbReference>
<dbReference type="Gene3D" id="1.10.287.1120">
    <property type="entry name" value="Bipartite methylase S protein"/>
    <property type="match status" value="1"/>
</dbReference>
<dbReference type="InterPro" id="IPR000055">
    <property type="entry name" value="Restrct_endonuc_typeI_TRD"/>
</dbReference>
<dbReference type="KEGG" id="mon:G8E03_09115"/>
<accession>A0A6G7VLL5</accession>
<dbReference type="GO" id="GO:0003677">
    <property type="term" value="F:DNA binding"/>
    <property type="evidence" value="ECO:0007669"/>
    <property type="project" value="UniProtKB-KW"/>
</dbReference>
<name>A0A6G7VLL5_9RHOB</name>
<evidence type="ECO:0000313" key="7">
    <source>
        <dbReference type="Proteomes" id="UP000500791"/>
    </source>
</evidence>
<dbReference type="Gene3D" id="3.90.220.20">
    <property type="entry name" value="DNA methylase specificity domains"/>
    <property type="match status" value="2"/>
</dbReference>